<dbReference type="AlphaFoldDB" id="A0A517N9V9"/>
<proteinExistence type="predicted"/>
<sequence length="80" mass="8748">MGLAAVGPTGIIDLMNDDDEYDSDFDDQSDDDDDFDYESFVEDNFGTGVTNTETKPLWRLVAVVLLVVFIGGLLLQIAAL</sequence>
<evidence type="ECO:0000313" key="2">
    <source>
        <dbReference type="EMBL" id="QDT03923.1"/>
    </source>
</evidence>
<evidence type="ECO:0000256" key="1">
    <source>
        <dbReference type="SAM" id="Phobius"/>
    </source>
</evidence>
<accession>A0A517N9V9</accession>
<dbReference type="KEGG" id="rlc:K227x_23080"/>
<keyword evidence="1" id="KW-0812">Transmembrane</keyword>
<keyword evidence="3" id="KW-1185">Reference proteome</keyword>
<dbReference type="EMBL" id="CP036525">
    <property type="protein sequence ID" value="QDT03923.1"/>
    <property type="molecule type" value="Genomic_DNA"/>
</dbReference>
<organism evidence="2 3">
    <name type="scientific">Rubripirellula lacrimiformis</name>
    <dbReference type="NCBI Taxonomy" id="1930273"/>
    <lineage>
        <taxon>Bacteria</taxon>
        <taxon>Pseudomonadati</taxon>
        <taxon>Planctomycetota</taxon>
        <taxon>Planctomycetia</taxon>
        <taxon>Pirellulales</taxon>
        <taxon>Pirellulaceae</taxon>
        <taxon>Rubripirellula</taxon>
    </lineage>
</organism>
<gene>
    <name evidence="2" type="ORF">K227x_23080</name>
</gene>
<feature type="transmembrane region" description="Helical" evidence="1">
    <location>
        <begin position="57"/>
        <end position="79"/>
    </location>
</feature>
<protein>
    <submittedName>
        <fullName evidence="2">Uncharacterized protein</fullName>
    </submittedName>
</protein>
<name>A0A517N9V9_9BACT</name>
<evidence type="ECO:0000313" key="3">
    <source>
        <dbReference type="Proteomes" id="UP000318538"/>
    </source>
</evidence>
<reference evidence="2 3" key="1">
    <citation type="submission" date="2019-02" db="EMBL/GenBank/DDBJ databases">
        <title>Deep-cultivation of Planctomycetes and their phenomic and genomic characterization uncovers novel biology.</title>
        <authorList>
            <person name="Wiegand S."/>
            <person name="Jogler M."/>
            <person name="Boedeker C."/>
            <person name="Pinto D."/>
            <person name="Vollmers J."/>
            <person name="Rivas-Marin E."/>
            <person name="Kohn T."/>
            <person name="Peeters S.H."/>
            <person name="Heuer A."/>
            <person name="Rast P."/>
            <person name="Oberbeckmann S."/>
            <person name="Bunk B."/>
            <person name="Jeske O."/>
            <person name="Meyerdierks A."/>
            <person name="Storesund J.E."/>
            <person name="Kallscheuer N."/>
            <person name="Luecker S."/>
            <person name="Lage O.M."/>
            <person name="Pohl T."/>
            <person name="Merkel B.J."/>
            <person name="Hornburger P."/>
            <person name="Mueller R.-W."/>
            <person name="Bruemmer F."/>
            <person name="Labrenz M."/>
            <person name="Spormann A.M."/>
            <person name="Op den Camp H."/>
            <person name="Overmann J."/>
            <person name="Amann R."/>
            <person name="Jetten M.S.M."/>
            <person name="Mascher T."/>
            <person name="Medema M.H."/>
            <person name="Devos D.P."/>
            <person name="Kaster A.-K."/>
            <person name="Ovreas L."/>
            <person name="Rohde M."/>
            <person name="Galperin M.Y."/>
            <person name="Jogler C."/>
        </authorList>
    </citation>
    <scope>NUCLEOTIDE SEQUENCE [LARGE SCALE GENOMIC DNA]</scope>
    <source>
        <strain evidence="2 3">K22_7</strain>
    </source>
</reference>
<keyword evidence="1" id="KW-1133">Transmembrane helix</keyword>
<dbReference type="Proteomes" id="UP000318538">
    <property type="component" value="Chromosome"/>
</dbReference>
<keyword evidence="1" id="KW-0472">Membrane</keyword>